<reference evidence="3 4" key="1">
    <citation type="submission" date="2017-11" db="EMBL/GenBank/DDBJ databases">
        <title>Rhodohalobacter 15182 sp. nov., isolated from a salt lake.</title>
        <authorList>
            <person name="Han S."/>
        </authorList>
    </citation>
    <scope>NUCLEOTIDE SEQUENCE [LARGE SCALE GENOMIC DNA]</scope>
    <source>
        <strain evidence="3 4">15182</strain>
    </source>
</reference>
<feature type="signal peptide" evidence="1">
    <location>
        <begin position="1"/>
        <end position="18"/>
    </location>
</feature>
<evidence type="ECO:0000256" key="1">
    <source>
        <dbReference type="SAM" id="SignalP"/>
    </source>
</evidence>
<name>A0A2N0VL31_9BACT</name>
<organism evidence="3 4">
    <name type="scientific">Rhodohalobacter barkolensis</name>
    <dbReference type="NCBI Taxonomy" id="2053187"/>
    <lineage>
        <taxon>Bacteria</taxon>
        <taxon>Pseudomonadati</taxon>
        <taxon>Balneolota</taxon>
        <taxon>Balneolia</taxon>
        <taxon>Balneolales</taxon>
        <taxon>Balneolaceae</taxon>
        <taxon>Rhodohalobacter</taxon>
    </lineage>
</organism>
<feature type="chain" id="PRO_5014870982" description="DUF306 domain-containing protein" evidence="1">
    <location>
        <begin position="19"/>
        <end position="151"/>
    </location>
</feature>
<evidence type="ECO:0000313" key="3">
    <source>
        <dbReference type="EMBL" id="PKD44913.1"/>
    </source>
</evidence>
<dbReference type="InterPro" id="IPR053147">
    <property type="entry name" value="Hsp_HslJ-like"/>
</dbReference>
<proteinExistence type="predicted"/>
<dbReference type="OrthoDB" id="5348860at2"/>
<dbReference type="PANTHER" id="PTHR35535:SF2">
    <property type="entry name" value="DUF306 DOMAIN-CONTAINING PROTEIN"/>
    <property type="match status" value="1"/>
</dbReference>
<evidence type="ECO:0000259" key="2">
    <source>
        <dbReference type="Pfam" id="PF03724"/>
    </source>
</evidence>
<dbReference type="PANTHER" id="PTHR35535">
    <property type="entry name" value="HEAT SHOCK PROTEIN HSLJ"/>
    <property type="match status" value="1"/>
</dbReference>
<evidence type="ECO:0000313" key="4">
    <source>
        <dbReference type="Proteomes" id="UP000233398"/>
    </source>
</evidence>
<dbReference type="PROSITE" id="PS51257">
    <property type="entry name" value="PROKAR_LIPOPROTEIN"/>
    <property type="match status" value="1"/>
</dbReference>
<sequence length="151" mass="17145">MKYIILLLLTVFIFVACESDSSQPEEENPQTETKVDIFDTNWTLTELNGDPVSETETSVSIPTINFVEAENRFYGSGGCNQFNGGFEFNEESGEIELSQVAATKMACPDMELENRYFSMLNEVERMEISSQILKFYNNSGEIIAQFEIMEN</sequence>
<keyword evidence="4" id="KW-1185">Reference proteome</keyword>
<keyword evidence="1" id="KW-0732">Signal</keyword>
<accession>A0A2N0VL31</accession>
<dbReference type="AlphaFoldDB" id="A0A2N0VL31"/>
<dbReference type="Gene3D" id="2.40.128.270">
    <property type="match status" value="1"/>
</dbReference>
<dbReference type="Pfam" id="PF03724">
    <property type="entry name" value="META"/>
    <property type="match status" value="1"/>
</dbReference>
<gene>
    <name evidence="3" type="ORF">CWD77_05490</name>
</gene>
<dbReference type="EMBL" id="PISP01000001">
    <property type="protein sequence ID" value="PKD44913.1"/>
    <property type="molecule type" value="Genomic_DNA"/>
</dbReference>
<dbReference type="InterPro" id="IPR005184">
    <property type="entry name" value="DUF306_Meta_HslJ"/>
</dbReference>
<dbReference type="RefSeq" id="WP_101072201.1">
    <property type="nucleotide sequence ID" value="NZ_PISP01000001.1"/>
</dbReference>
<protein>
    <recommendedName>
        <fullName evidence="2">DUF306 domain-containing protein</fullName>
    </recommendedName>
</protein>
<feature type="domain" description="DUF306" evidence="2">
    <location>
        <begin position="36"/>
        <end position="146"/>
    </location>
</feature>
<comment type="caution">
    <text evidence="3">The sequence shown here is derived from an EMBL/GenBank/DDBJ whole genome shotgun (WGS) entry which is preliminary data.</text>
</comment>
<dbReference type="InterPro" id="IPR038670">
    <property type="entry name" value="HslJ-like_sf"/>
</dbReference>
<dbReference type="Proteomes" id="UP000233398">
    <property type="component" value="Unassembled WGS sequence"/>
</dbReference>